<feature type="region of interest" description="Disordered" evidence="1">
    <location>
        <begin position="32"/>
        <end position="55"/>
    </location>
</feature>
<sequence>MLFAIIFLIAFVLLGLFALWLSRNVEHGEARFDTTGKAKKPDAKDATPARRIDDS</sequence>
<gene>
    <name evidence="2" type="ORF">QQX03_10345</name>
</gene>
<proteinExistence type="predicted"/>
<keyword evidence="3" id="KW-1185">Reference proteome</keyword>
<dbReference type="RefSeq" id="WP_285975653.1">
    <property type="nucleotide sequence ID" value="NZ_CP127221.1"/>
</dbReference>
<evidence type="ECO:0000313" key="3">
    <source>
        <dbReference type="Proteomes" id="UP001231445"/>
    </source>
</evidence>
<name>A0A9Y2B8L9_9SPHN</name>
<organism evidence="2 3">
    <name type="scientific">Altererythrobacter rubellus</name>
    <dbReference type="NCBI Taxonomy" id="2173831"/>
    <lineage>
        <taxon>Bacteria</taxon>
        <taxon>Pseudomonadati</taxon>
        <taxon>Pseudomonadota</taxon>
        <taxon>Alphaproteobacteria</taxon>
        <taxon>Sphingomonadales</taxon>
        <taxon>Erythrobacteraceae</taxon>
        <taxon>Altererythrobacter</taxon>
    </lineage>
</organism>
<dbReference type="KEGG" id="arue:QQX03_10345"/>
<dbReference type="Proteomes" id="UP001231445">
    <property type="component" value="Chromosome"/>
</dbReference>
<protein>
    <submittedName>
        <fullName evidence="2">Uncharacterized protein</fullName>
    </submittedName>
</protein>
<reference evidence="2 3" key="1">
    <citation type="submission" date="2023-06" db="EMBL/GenBank/DDBJ databases">
        <title>Altererythrobacter rubellus NBRC 112769 genome.</title>
        <authorList>
            <person name="Zhang K."/>
        </authorList>
    </citation>
    <scope>NUCLEOTIDE SEQUENCE [LARGE SCALE GENOMIC DNA]</scope>
    <source>
        <strain evidence="2 3">NBRC 112769</strain>
    </source>
</reference>
<evidence type="ECO:0000313" key="2">
    <source>
        <dbReference type="EMBL" id="WIW95338.1"/>
    </source>
</evidence>
<evidence type="ECO:0000256" key="1">
    <source>
        <dbReference type="SAM" id="MobiDB-lite"/>
    </source>
</evidence>
<dbReference type="EMBL" id="CP127221">
    <property type="protein sequence ID" value="WIW95338.1"/>
    <property type="molecule type" value="Genomic_DNA"/>
</dbReference>
<dbReference type="AlphaFoldDB" id="A0A9Y2B8L9"/>
<accession>A0A9Y2B8L9</accession>